<dbReference type="STRING" id="485916.Dtox_1543"/>
<accession>C8VW54</accession>
<dbReference type="EMBL" id="CP001720">
    <property type="protein sequence ID" value="ACV62406.1"/>
    <property type="molecule type" value="Genomic_DNA"/>
</dbReference>
<reference evidence="1 2" key="1">
    <citation type="journal article" date="2009" name="Stand. Genomic Sci.">
        <title>Complete genome sequence of Desulfotomaculum acetoxidans type strain (5575).</title>
        <authorList>
            <person name="Spring S."/>
            <person name="Lapidus A."/>
            <person name="Schroder M."/>
            <person name="Gleim D."/>
            <person name="Sims D."/>
            <person name="Meincke L."/>
            <person name="Glavina Del Rio T."/>
            <person name="Tice H."/>
            <person name="Copeland A."/>
            <person name="Cheng J.F."/>
            <person name="Lucas S."/>
            <person name="Chen F."/>
            <person name="Nolan M."/>
            <person name="Bruce D."/>
            <person name="Goodwin L."/>
            <person name="Pitluck S."/>
            <person name="Ivanova N."/>
            <person name="Mavromatis K."/>
            <person name="Mikhailova N."/>
            <person name="Pati A."/>
            <person name="Chen A."/>
            <person name="Palaniappan K."/>
            <person name="Land M."/>
            <person name="Hauser L."/>
            <person name="Chang Y.J."/>
            <person name="Jeffries C.D."/>
            <person name="Chain P."/>
            <person name="Saunders E."/>
            <person name="Brettin T."/>
            <person name="Detter J.C."/>
            <person name="Goker M."/>
            <person name="Bristow J."/>
            <person name="Eisen J.A."/>
            <person name="Markowitz V."/>
            <person name="Hugenholtz P."/>
            <person name="Kyrpides N.C."/>
            <person name="Klenk H.P."/>
            <person name="Han C."/>
        </authorList>
    </citation>
    <scope>NUCLEOTIDE SEQUENCE [LARGE SCALE GENOMIC DNA]</scope>
    <source>
        <strain evidence="2">ATCC 49208 / DSM 771 / VKM B-1644</strain>
    </source>
</reference>
<protein>
    <submittedName>
        <fullName evidence="1">Uncharacterized protein</fullName>
    </submittedName>
</protein>
<gene>
    <name evidence="1" type="ordered locus">Dtox_1543</name>
</gene>
<name>C8VW54_DESAS</name>
<dbReference type="Proteomes" id="UP000002217">
    <property type="component" value="Chromosome"/>
</dbReference>
<evidence type="ECO:0000313" key="1">
    <source>
        <dbReference type="EMBL" id="ACV62406.1"/>
    </source>
</evidence>
<proteinExistence type="predicted"/>
<organism evidence="1 2">
    <name type="scientific">Desulfofarcimen acetoxidans (strain ATCC 49208 / DSM 771 / KCTC 5769 / VKM B-1644 / 5575)</name>
    <name type="common">Desulfotomaculum acetoxidans</name>
    <dbReference type="NCBI Taxonomy" id="485916"/>
    <lineage>
        <taxon>Bacteria</taxon>
        <taxon>Bacillati</taxon>
        <taxon>Bacillota</taxon>
        <taxon>Clostridia</taxon>
        <taxon>Eubacteriales</taxon>
        <taxon>Peptococcaceae</taxon>
        <taxon>Desulfofarcimen</taxon>
    </lineage>
</organism>
<evidence type="ECO:0000313" key="2">
    <source>
        <dbReference type="Proteomes" id="UP000002217"/>
    </source>
</evidence>
<dbReference type="HOGENOM" id="CLU_3389088_0_0_9"/>
<dbReference type="AlphaFoldDB" id="C8VW54"/>
<dbReference type="KEGG" id="dae:Dtox_1543"/>
<keyword evidence="2" id="KW-1185">Reference proteome</keyword>
<sequence length="32" mass="3414">MATIPSELSMIVTDGYDCSLSVSIVLDKKISP</sequence>